<dbReference type="Proteomes" id="UP000472916">
    <property type="component" value="Unassembled WGS sequence"/>
</dbReference>
<gene>
    <name evidence="6" type="primary">hcaR_4</name>
    <name evidence="7" type="synonym">hcaR_2</name>
    <name evidence="7" type="ORF">ERS852408_01806</name>
    <name evidence="6" type="ORF">ERS852573_02519</name>
    <name evidence="11" type="ORF">G4332_07070</name>
    <name evidence="10" type="ORF">GT528_06130</name>
    <name evidence="9" type="ORF">GT565_13080</name>
    <name evidence="8" type="ORF">GT576_00400</name>
</gene>
<dbReference type="AlphaFoldDB" id="A0A173V4Y3"/>
<evidence type="ECO:0000256" key="4">
    <source>
        <dbReference type="ARBA" id="ARBA00023163"/>
    </source>
</evidence>
<evidence type="ECO:0000313" key="10">
    <source>
        <dbReference type="EMBL" id="MZK41295.1"/>
    </source>
</evidence>
<dbReference type="PANTHER" id="PTHR30419:SF28">
    <property type="entry name" value="HTH-TYPE TRANSCRIPTIONAL REGULATOR BSDA"/>
    <property type="match status" value="1"/>
</dbReference>
<dbReference type="RefSeq" id="WP_006427825.1">
    <property type="nucleotide sequence ID" value="NZ_CAXSPU010000001.1"/>
</dbReference>
<evidence type="ECO:0000313" key="6">
    <source>
        <dbReference type="EMBL" id="CUN21317.1"/>
    </source>
</evidence>
<dbReference type="InterPro" id="IPR005119">
    <property type="entry name" value="LysR_subst-bd"/>
</dbReference>
<dbReference type="Gene3D" id="3.40.190.290">
    <property type="match status" value="1"/>
</dbReference>
<dbReference type="FunFam" id="1.10.10.10:FF:000001">
    <property type="entry name" value="LysR family transcriptional regulator"/>
    <property type="match status" value="1"/>
</dbReference>
<dbReference type="eggNOG" id="COG0583">
    <property type="taxonomic scope" value="Bacteria"/>
</dbReference>
<protein>
    <submittedName>
        <fullName evidence="6">Hca operon transcriptional activator</fullName>
    </submittedName>
    <submittedName>
        <fullName evidence="8">LysR family transcriptional regulator</fullName>
    </submittedName>
</protein>
<dbReference type="PANTHER" id="PTHR30419">
    <property type="entry name" value="HTH-TYPE TRANSCRIPTIONAL REGULATOR YBHD"/>
    <property type="match status" value="1"/>
</dbReference>
<evidence type="ECO:0000313" key="9">
    <source>
        <dbReference type="EMBL" id="MZK19010.1"/>
    </source>
</evidence>
<evidence type="ECO:0000313" key="15">
    <source>
        <dbReference type="Proteomes" id="UP000449249"/>
    </source>
</evidence>
<evidence type="ECO:0000313" key="12">
    <source>
        <dbReference type="Proteomes" id="UP000095380"/>
    </source>
</evidence>
<dbReference type="EMBL" id="WWSB01000020">
    <property type="protein sequence ID" value="MZK19010.1"/>
    <property type="molecule type" value="Genomic_DNA"/>
</dbReference>
<dbReference type="InterPro" id="IPR036390">
    <property type="entry name" value="WH_DNA-bd_sf"/>
</dbReference>
<feature type="domain" description="HTH lysR-type" evidence="5">
    <location>
        <begin position="1"/>
        <end position="58"/>
    </location>
</feature>
<evidence type="ECO:0000256" key="2">
    <source>
        <dbReference type="ARBA" id="ARBA00023015"/>
    </source>
</evidence>
<dbReference type="PRINTS" id="PR00039">
    <property type="entry name" value="HTHLYSR"/>
</dbReference>
<comment type="similarity">
    <text evidence="1">Belongs to the LysR transcriptional regulatory family.</text>
</comment>
<reference evidence="12 13" key="1">
    <citation type="submission" date="2015-09" db="EMBL/GenBank/DDBJ databases">
        <authorList>
            <consortium name="Pathogen Informatics"/>
        </authorList>
    </citation>
    <scope>NUCLEOTIDE SEQUENCE [LARGE SCALE GENOMIC DNA]</scope>
    <source>
        <strain evidence="7 12">2789STDY5608851</strain>
        <strain evidence="6 13">2789STDY5834961</strain>
    </source>
</reference>
<dbReference type="InterPro" id="IPR036388">
    <property type="entry name" value="WH-like_DNA-bd_sf"/>
</dbReference>
<dbReference type="Pfam" id="PF03466">
    <property type="entry name" value="LysR_substrate"/>
    <property type="match status" value="1"/>
</dbReference>
<dbReference type="GO" id="GO:0005829">
    <property type="term" value="C:cytosol"/>
    <property type="evidence" value="ECO:0007669"/>
    <property type="project" value="TreeGrafter"/>
</dbReference>
<dbReference type="Proteomes" id="UP000724058">
    <property type="component" value="Unassembled WGS sequence"/>
</dbReference>
<dbReference type="Proteomes" id="UP000446719">
    <property type="component" value="Unassembled WGS sequence"/>
</dbReference>
<evidence type="ECO:0000313" key="16">
    <source>
        <dbReference type="Proteomes" id="UP000472916"/>
    </source>
</evidence>
<dbReference type="GO" id="GO:0003677">
    <property type="term" value="F:DNA binding"/>
    <property type="evidence" value="ECO:0007669"/>
    <property type="project" value="UniProtKB-KW"/>
</dbReference>
<dbReference type="GO" id="GO:0003700">
    <property type="term" value="F:DNA-binding transcription factor activity"/>
    <property type="evidence" value="ECO:0007669"/>
    <property type="project" value="InterPro"/>
</dbReference>
<dbReference type="EMBL" id="WWSH01000001">
    <property type="protein sequence ID" value="MZK08842.1"/>
    <property type="molecule type" value="Genomic_DNA"/>
</dbReference>
<evidence type="ECO:0000259" key="5">
    <source>
        <dbReference type="PROSITE" id="PS50931"/>
    </source>
</evidence>
<dbReference type="Proteomes" id="UP000095380">
    <property type="component" value="Unassembled WGS sequence"/>
</dbReference>
<dbReference type="SUPFAM" id="SSF53850">
    <property type="entry name" value="Periplasmic binding protein-like II"/>
    <property type="match status" value="1"/>
</dbReference>
<evidence type="ECO:0000313" key="11">
    <source>
        <dbReference type="EMBL" id="NSE57877.1"/>
    </source>
</evidence>
<dbReference type="OrthoDB" id="9803714at2"/>
<dbReference type="EMBL" id="CYXO01000018">
    <property type="protein sequence ID" value="CUN21317.1"/>
    <property type="molecule type" value="Genomic_DNA"/>
</dbReference>
<dbReference type="Pfam" id="PF00126">
    <property type="entry name" value="HTH_1"/>
    <property type="match status" value="1"/>
</dbReference>
<dbReference type="EMBL" id="CYYM01000009">
    <property type="protein sequence ID" value="CUO26275.1"/>
    <property type="molecule type" value="Genomic_DNA"/>
</dbReference>
<accession>A0A173V4Y3</accession>
<dbReference type="InterPro" id="IPR000847">
    <property type="entry name" value="LysR_HTH_N"/>
</dbReference>
<evidence type="ECO:0000313" key="14">
    <source>
        <dbReference type="Proteomes" id="UP000446719"/>
    </source>
</evidence>
<evidence type="ECO:0000313" key="13">
    <source>
        <dbReference type="Proteomes" id="UP000095597"/>
    </source>
</evidence>
<name>A0A173V4Y3_9FIRM</name>
<dbReference type="Proteomes" id="UP000095597">
    <property type="component" value="Unassembled WGS sequence"/>
</dbReference>
<dbReference type="Gene3D" id="1.10.10.10">
    <property type="entry name" value="Winged helix-like DNA-binding domain superfamily/Winged helix DNA-binding domain"/>
    <property type="match status" value="1"/>
</dbReference>
<dbReference type="GeneID" id="93136040"/>
<reference evidence="14 15" key="2">
    <citation type="journal article" date="2019" name="Nat. Med.">
        <title>A library of human gut bacterial isolates paired with longitudinal multiomics data enables mechanistic microbiome research.</title>
        <authorList>
            <person name="Poyet M."/>
            <person name="Groussin M."/>
            <person name="Gibbons S.M."/>
            <person name="Avila-Pacheco J."/>
            <person name="Jiang X."/>
            <person name="Kearney S.M."/>
            <person name="Perrotta A.R."/>
            <person name="Berdy B."/>
            <person name="Zhao S."/>
            <person name="Lieberman T.D."/>
            <person name="Swanson P.K."/>
            <person name="Smith M."/>
            <person name="Roesemann S."/>
            <person name="Alexander J.E."/>
            <person name="Rich S.A."/>
            <person name="Livny J."/>
            <person name="Vlamakis H."/>
            <person name="Clish C."/>
            <person name="Bullock K."/>
            <person name="Deik A."/>
            <person name="Scott J."/>
            <person name="Pierce K.A."/>
            <person name="Xavier R.J."/>
            <person name="Alm E.J."/>
        </authorList>
    </citation>
    <scope>NUCLEOTIDE SEQUENCE [LARGE SCALE GENOMIC DNA]</scope>
    <source>
        <strain evidence="8 15">BIOML-A1</strain>
        <strain evidence="10 16">BIOML-A6</strain>
        <strain evidence="9 14">BIOML-A7</strain>
    </source>
</reference>
<reference evidence="11" key="4">
    <citation type="submission" date="2020-02" db="EMBL/GenBank/DDBJ databases">
        <authorList>
            <person name="Littmann E."/>
            <person name="Sorbara M."/>
        </authorList>
    </citation>
    <scope>NUCLEOTIDE SEQUENCE</scope>
    <source>
        <strain evidence="11">MSK.10.16</strain>
    </source>
</reference>
<keyword evidence="2" id="KW-0805">Transcription regulation</keyword>
<evidence type="ECO:0000256" key="1">
    <source>
        <dbReference type="ARBA" id="ARBA00009437"/>
    </source>
</evidence>
<evidence type="ECO:0000313" key="7">
    <source>
        <dbReference type="EMBL" id="CUO26275.1"/>
    </source>
</evidence>
<dbReference type="Proteomes" id="UP000449249">
    <property type="component" value="Unassembled WGS sequence"/>
</dbReference>
<dbReference type="PROSITE" id="PS50931">
    <property type="entry name" value="HTH_LYSR"/>
    <property type="match status" value="1"/>
</dbReference>
<proteinExistence type="inferred from homology"/>
<dbReference type="SUPFAM" id="SSF46785">
    <property type="entry name" value="Winged helix' DNA-binding domain"/>
    <property type="match status" value="1"/>
</dbReference>
<evidence type="ECO:0000256" key="3">
    <source>
        <dbReference type="ARBA" id="ARBA00023125"/>
    </source>
</evidence>
<organism evidence="6 13">
    <name type="scientific">Dorea longicatena</name>
    <dbReference type="NCBI Taxonomy" id="88431"/>
    <lineage>
        <taxon>Bacteria</taxon>
        <taxon>Bacillati</taxon>
        <taxon>Bacillota</taxon>
        <taxon>Clostridia</taxon>
        <taxon>Lachnospirales</taxon>
        <taxon>Lachnospiraceae</taxon>
        <taxon>Dorea</taxon>
    </lineage>
</organism>
<dbReference type="InterPro" id="IPR050950">
    <property type="entry name" value="HTH-type_LysR_regulators"/>
</dbReference>
<keyword evidence="3" id="KW-0238">DNA-binding</keyword>
<reference evidence="11" key="3">
    <citation type="journal article" date="2020" name="Cell Host Microbe">
        <title>Functional and Genomic Variation between Human-Derived Isolates of Lachnospiraceae Reveals Inter- and Intra-Species Diversity.</title>
        <authorList>
            <person name="Sorbara M.T."/>
            <person name="Littmann E.R."/>
            <person name="Fontana E."/>
            <person name="Moody T.U."/>
            <person name="Kohout C.E."/>
            <person name="Gjonbalaj M."/>
            <person name="Eaton V."/>
            <person name="Seok R."/>
            <person name="Leiner I.M."/>
            <person name="Pamer E.G."/>
        </authorList>
    </citation>
    <scope>NUCLEOTIDE SEQUENCE</scope>
    <source>
        <strain evidence="11">MSK.10.16</strain>
    </source>
</reference>
<dbReference type="EMBL" id="WWSC01000005">
    <property type="protein sequence ID" value="MZK41295.1"/>
    <property type="molecule type" value="Genomic_DNA"/>
</dbReference>
<keyword evidence="4" id="KW-0804">Transcription</keyword>
<sequence length="300" mass="33958">MELRQLEYFREIASTGSINEAARHLNMSQPPLSYQIRQLENELNVKLFDRTSKGVTLTEAGKLLYDRSGNLLEYARSTELEVSKTGKKRILRIGLTPTTVDTIMPYISQFSKKNPDVNFEVHDGITYSLYQYLLDGIIDISVARTPLRLDEVSYMELCSEPMIAVSAPKNMVSKTADVTTDTPHNSSKHNAVSSLKLSDLLHRPLILYRRYEELIMNTFHAQNMNPDIFCVCDDPRGAMLWAKEDLATAIFPQSMASLCDGLCIQELDEPDLITKILLIWAKGKKPVPLVQEFLDVCGEH</sequence>
<dbReference type="EMBL" id="JAAIOD010000007">
    <property type="protein sequence ID" value="NSE57877.1"/>
    <property type="molecule type" value="Genomic_DNA"/>
</dbReference>
<dbReference type="CDD" id="cd05466">
    <property type="entry name" value="PBP2_LTTR_substrate"/>
    <property type="match status" value="1"/>
</dbReference>
<evidence type="ECO:0000313" key="8">
    <source>
        <dbReference type="EMBL" id="MZK08842.1"/>
    </source>
</evidence>